<dbReference type="InterPro" id="IPR000055">
    <property type="entry name" value="Restrct_endonuc_typeI_TRD"/>
</dbReference>
<gene>
    <name evidence="5" type="ORF">DET52_101791</name>
</gene>
<dbReference type="InterPro" id="IPR044946">
    <property type="entry name" value="Restrct_endonuc_typeI_TRD_sf"/>
</dbReference>
<evidence type="ECO:0000256" key="1">
    <source>
        <dbReference type="ARBA" id="ARBA00010923"/>
    </source>
</evidence>
<proteinExistence type="inferred from homology"/>
<dbReference type="Pfam" id="PF01420">
    <property type="entry name" value="Methylase_S"/>
    <property type="match status" value="2"/>
</dbReference>
<evidence type="ECO:0000256" key="3">
    <source>
        <dbReference type="ARBA" id="ARBA00023125"/>
    </source>
</evidence>
<name>A0A4R6HCC7_9BACT</name>
<dbReference type="Gene3D" id="3.90.220.20">
    <property type="entry name" value="DNA methylase specificity domains"/>
    <property type="match status" value="2"/>
</dbReference>
<dbReference type="GO" id="GO:0009307">
    <property type="term" value="P:DNA restriction-modification system"/>
    <property type="evidence" value="ECO:0007669"/>
    <property type="project" value="UniProtKB-KW"/>
</dbReference>
<feature type="domain" description="Type I restriction modification DNA specificity" evidence="4">
    <location>
        <begin position="228"/>
        <end position="385"/>
    </location>
</feature>
<comment type="similarity">
    <text evidence="1">Belongs to the type-I restriction system S methylase family.</text>
</comment>
<evidence type="ECO:0000259" key="4">
    <source>
        <dbReference type="Pfam" id="PF01420"/>
    </source>
</evidence>
<evidence type="ECO:0000313" key="5">
    <source>
        <dbReference type="EMBL" id="TDO05431.1"/>
    </source>
</evidence>
<comment type="caution">
    <text evidence="5">The sequence shown here is derived from an EMBL/GenBank/DDBJ whole genome shotgun (WGS) entry which is preliminary data.</text>
</comment>
<protein>
    <submittedName>
        <fullName evidence="5">Type I restriction enzyme S subunit</fullName>
    </submittedName>
</protein>
<reference evidence="5 6" key="1">
    <citation type="submission" date="2019-03" db="EMBL/GenBank/DDBJ databases">
        <title>Freshwater and sediment microbial communities from various areas in North America, analyzing microbe dynamics in response to fracking.</title>
        <authorList>
            <person name="Lamendella R."/>
        </authorList>
    </citation>
    <scope>NUCLEOTIDE SEQUENCE [LARGE SCALE GENOMIC DNA]</scope>
    <source>
        <strain evidence="5 6">114D</strain>
    </source>
</reference>
<dbReference type="InterPro" id="IPR052021">
    <property type="entry name" value="Type-I_RS_S_subunit"/>
</dbReference>
<dbReference type="PANTHER" id="PTHR30408">
    <property type="entry name" value="TYPE-1 RESTRICTION ENZYME ECOKI SPECIFICITY PROTEIN"/>
    <property type="match status" value="1"/>
</dbReference>
<dbReference type="EMBL" id="SNWI01000001">
    <property type="protein sequence ID" value="TDO05431.1"/>
    <property type="molecule type" value="Genomic_DNA"/>
</dbReference>
<dbReference type="SUPFAM" id="SSF116734">
    <property type="entry name" value="DNA methylase specificity domain"/>
    <property type="match status" value="2"/>
</dbReference>
<accession>A0A4R6HCC7</accession>
<sequence length="400" mass="45582">MEATLKQLNIDKSSWKPVKFGDIAKEPKENVKDLQAEGIEYVVGLEHIDSEDVHLRRSATLEESTTFTKKFAEGDVLFGRRRAYLKKAAQASFSGICSGDITVFRAKEEILPELLPFVVCNDKFFDYAVKHSAGGLSPRVKFKDLANYEFLLPPAAQQKQLAELLWAMDDVIEKEREVLERLGNSKSSLYKDSLFTECKTTDKYFGNVSSNYEVEKVGKYFKELQYGISEELTEMGEVPVLRMNNLQGGKLDLEDLKYYSPKKGELDKFILNYGDILFNRTNSFDLVGKVSRFSAKGKYSFASYLIRIKTDESELDSRFLNFYFNSAIGLAKIRKYRTPGVSQSNINAQNIKNVPIPLPPVKFQNELMDKIEKFEISEEIVETKIASSKALQKSLINQIF</sequence>
<dbReference type="PANTHER" id="PTHR30408:SF12">
    <property type="entry name" value="TYPE I RESTRICTION ENZYME MJAVIII SPECIFICITY SUBUNIT"/>
    <property type="match status" value="1"/>
</dbReference>
<evidence type="ECO:0000256" key="2">
    <source>
        <dbReference type="ARBA" id="ARBA00022747"/>
    </source>
</evidence>
<organism evidence="5 6">
    <name type="scientific">Sunxiuqinia elliptica</name>
    <dbReference type="NCBI Taxonomy" id="655355"/>
    <lineage>
        <taxon>Bacteria</taxon>
        <taxon>Pseudomonadati</taxon>
        <taxon>Bacteroidota</taxon>
        <taxon>Bacteroidia</taxon>
        <taxon>Marinilabiliales</taxon>
        <taxon>Prolixibacteraceae</taxon>
        <taxon>Sunxiuqinia</taxon>
    </lineage>
</organism>
<feature type="domain" description="Type I restriction modification DNA specificity" evidence="4">
    <location>
        <begin position="14"/>
        <end position="178"/>
    </location>
</feature>
<dbReference type="RefSeq" id="WP_133463480.1">
    <property type="nucleotide sequence ID" value="NZ_SNWI01000001.1"/>
</dbReference>
<dbReference type="Proteomes" id="UP000294848">
    <property type="component" value="Unassembled WGS sequence"/>
</dbReference>
<evidence type="ECO:0000313" key="6">
    <source>
        <dbReference type="Proteomes" id="UP000294848"/>
    </source>
</evidence>
<dbReference type="AlphaFoldDB" id="A0A4R6HCC7"/>
<dbReference type="CDD" id="cd17524">
    <property type="entry name" value="RMtype1_S_EcoUTORF5051P-TRD2-CR2_like"/>
    <property type="match status" value="1"/>
</dbReference>
<dbReference type="OrthoDB" id="2234796at2"/>
<keyword evidence="2" id="KW-0680">Restriction system</keyword>
<dbReference type="GO" id="GO:0003677">
    <property type="term" value="F:DNA binding"/>
    <property type="evidence" value="ECO:0007669"/>
    <property type="project" value="UniProtKB-KW"/>
</dbReference>
<keyword evidence="3" id="KW-0238">DNA-binding</keyword>